<evidence type="ECO:0000313" key="12">
    <source>
        <dbReference type="Proteomes" id="UP000835052"/>
    </source>
</evidence>
<dbReference type="Proteomes" id="UP000835052">
    <property type="component" value="Unassembled WGS sequence"/>
</dbReference>
<dbReference type="InterPro" id="IPR051681">
    <property type="entry name" value="Ser/Thr_Kinases-Pseudokinases"/>
</dbReference>
<reference evidence="11" key="1">
    <citation type="submission" date="2020-10" db="EMBL/GenBank/DDBJ databases">
        <authorList>
            <person name="Kikuchi T."/>
        </authorList>
    </citation>
    <scope>NUCLEOTIDE SEQUENCE</scope>
    <source>
        <strain evidence="11">NKZ352</strain>
    </source>
</reference>
<dbReference type="OrthoDB" id="339325at2759"/>
<evidence type="ECO:0000256" key="6">
    <source>
        <dbReference type="PROSITE-ProRule" id="PRU10141"/>
    </source>
</evidence>
<dbReference type="Gene3D" id="1.10.510.10">
    <property type="entry name" value="Transferase(Phosphotransferase) domain 1"/>
    <property type="match status" value="1"/>
</dbReference>
<evidence type="ECO:0000256" key="8">
    <source>
        <dbReference type="SAM" id="MobiDB-lite"/>
    </source>
</evidence>
<dbReference type="GO" id="GO:0004674">
    <property type="term" value="F:protein serine/threonine kinase activity"/>
    <property type="evidence" value="ECO:0007669"/>
    <property type="project" value="UniProtKB-KW"/>
</dbReference>
<evidence type="ECO:0000256" key="2">
    <source>
        <dbReference type="ARBA" id="ARBA00022679"/>
    </source>
</evidence>
<dbReference type="PROSITE" id="PS00108">
    <property type="entry name" value="PROTEIN_KINASE_ST"/>
    <property type="match status" value="1"/>
</dbReference>
<comment type="caution">
    <text evidence="11">The sequence shown here is derived from an EMBL/GenBank/DDBJ whole genome shotgun (WGS) entry which is preliminary data.</text>
</comment>
<dbReference type="InterPro" id="IPR000719">
    <property type="entry name" value="Prot_kinase_dom"/>
</dbReference>
<feature type="binding site" evidence="6">
    <location>
        <position position="62"/>
    </location>
    <ligand>
        <name>ATP</name>
        <dbReference type="ChEBI" id="CHEBI:30616"/>
    </ligand>
</feature>
<dbReference type="CDD" id="cd13999">
    <property type="entry name" value="STKc_MAP3K-like"/>
    <property type="match status" value="1"/>
</dbReference>
<keyword evidence="7" id="KW-0175">Coiled coil</keyword>
<dbReference type="InterPro" id="IPR001245">
    <property type="entry name" value="Ser-Thr/Tyr_kinase_cat_dom"/>
</dbReference>
<feature type="compositionally biased region" description="Basic and acidic residues" evidence="8">
    <location>
        <begin position="700"/>
        <end position="710"/>
    </location>
</feature>
<sequence>MSMTNTSEESSSGSSGDGVGVFPDIRREDIDVGPSLGVGTYGAVFSGTWHPWANANRVVALKKVFVLAKEAEILSKIRHKNIIQFYGVCKSENDFLIVTECAENGSLYDHIHKKENQQHDAFDQVLKWALEIARGVHYLHYDAVTTIIHRDLKSKNVVLDHNFVCKICDFGTSKDLTHSFTAPTWGGTAAWMSPEMILQTEGITTATDVWSYGVVLWEILSREVPYKDYTEYRIYSLITQSGVTLAIPDSCPPQLSQLLHSCWKMQPKDRLTMKQILKTLTTMEENPKIHEACAKSLNADDWKAEIRKQKQDVEKMKQDLDKRREKLENRERAFELRIKLNNAAIESATHLPEDTRQWNEHNTAAWIGGILSRVGLDGHALTRIKSTVFRNRITGNRLLEISQNDLERLGVHKLGSRIEVMKAIQKLKSNQHTLHNFPTLEQARNIELAKRSVSKEVPAARIGNIHIVLILGVYQRPCANGRSRFKFFVDSDWDDDYMESTPPRKVHEFVKSACFCVIDDVKGKPLNEPSFAVSTSSGCCAMEDWVTTDENIKSVNLIANVQFSDNINQPRNTEFRLHITDFQATRTLEIRKIELKLRRSSTSTTSPISPNPGMLQTVSYPQLRGAWHRKATLGRQNLTENELVSVHEALRAPVIEEIRNDSATVANEHVPGRRKKTISEGESTSAKERKKNKGKPSVHGGKDKWSWDKRARPKFL</sequence>
<feature type="coiled-coil region" evidence="7">
    <location>
        <begin position="299"/>
        <end position="337"/>
    </location>
</feature>
<feature type="region of interest" description="Disordered" evidence="8">
    <location>
        <begin position="663"/>
        <end position="716"/>
    </location>
</feature>
<evidence type="ECO:0000259" key="10">
    <source>
        <dbReference type="PROSITE" id="PS50105"/>
    </source>
</evidence>
<keyword evidence="2" id="KW-0808">Transferase</keyword>
<dbReference type="SUPFAM" id="SSF47769">
    <property type="entry name" value="SAM/Pointed domain"/>
    <property type="match status" value="1"/>
</dbReference>
<dbReference type="InterPro" id="IPR011009">
    <property type="entry name" value="Kinase-like_dom_sf"/>
</dbReference>
<keyword evidence="4" id="KW-0418">Kinase</keyword>
<evidence type="ECO:0000256" key="7">
    <source>
        <dbReference type="SAM" id="Coils"/>
    </source>
</evidence>
<dbReference type="InterPro" id="IPR017441">
    <property type="entry name" value="Protein_kinase_ATP_BS"/>
</dbReference>
<dbReference type="InterPro" id="IPR008271">
    <property type="entry name" value="Ser/Thr_kinase_AS"/>
</dbReference>
<evidence type="ECO:0000313" key="11">
    <source>
        <dbReference type="EMBL" id="CAD6185977.1"/>
    </source>
</evidence>
<organism evidence="11 12">
    <name type="scientific">Caenorhabditis auriculariae</name>
    <dbReference type="NCBI Taxonomy" id="2777116"/>
    <lineage>
        <taxon>Eukaryota</taxon>
        <taxon>Metazoa</taxon>
        <taxon>Ecdysozoa</taxon>
        <taxon>Nematoda</taxon>
        <taxon>Chromadorea</taxon>
        <taxon>Rhabditida</taxon>
        <taxon>Rhabditina</taxon>
        <taxon>Rhabditomorpha</taxon>
        <taxon>Rhabditoidea</taxon>
        <taxon>Rhabditidae</taxon>
        <taxon>Peloderinae</taxon>
        <taxon>Caenorhabditis</taxon>
    </lineage>
</organism>
<dbReference type="PROSITE" id="PS50011">
    <property type="entry name" value="PROTEIN_KINASE_DOM"/>
    <property type="match status" value="1"/>
</dbReference>
<feature type="domain" description="SAM" evidence="10">
    <location>
        <begin position="358"/>
        <end position="430"/>
    </location>
</feature>
<evidence type="ECO:0000256" key="3">
    <source>
        <dbReference type="ARBA" id="ARBA00022741"/>
    </source>
</evidence>
<dbReference type="SMART" id="SM00454">
    <property type="entry name" value="SAM"/>
    <property type="match status" value="1"/>
</dbReference>
<dbReference type="Pfam" id="PF07714">
    <property type="entry name" value="PK_Tyr_Ser-Thr"/>
    <property type="match status" value="1"/>
</dbReference>
<dbReference type="SMART" id="SM00220">
    <property type="entry name" value="S_TKc"/>
    <property type="match status" value="1"/>
</dbReference>
<dbReference type="Gene3D" id="1.10.150.50">
    <property type="entry name" value="Transcription Factor, Ets-1"/>
    <property type="match status" value="1"/>
</dbReference>
<keyword evidence="12" id="KW-1185">Reference proteome</keyword>
<evidence type="ECO:0000256" key="5">
    <source>
        <dbReference type="ARBA" id="ARBA00022840"/>
    </source>
</evidence>
<proteinExistence type="predicted"/>
<dbReference type="InterPro" id="IPR013761">
    <property type="entry name" value="SAM/pointed_sf"/>
</dbReference>
<dbReference type="Pfam" id="PF07647">
    <property type="entry name" value="SAM_2"/>
    <property type="match status" value="1"/>
</dbReference>
<dbReference type="SUPFAM" id="SSF56112">
    <property type="entry name" value="Protein kinase-like (PK-like)"/>
    <property type="match status" value="1"/>
</dbReference>
<dbReference type="PROSITE" id="PS00107">
    <property type="entry name" value="PROTEIN_KINASE_ATP"/>
    <property type="match status" value="1"/>
</dbReference>
<dbReference type="AlphaFoldDB" id="A0A8S1GQL5"/>
<keyword evidence="3 6" id="KW-0547">Nucleotide-binding</keyword>
<dbReference type="EMBL" id="CAJGYM010000003">
    <property type="protein sequence ID" value="CAD6185977.1"/>
    <property type="molecule type" value="Genomic_DNA"/>
</dbReference>
<dbReference type="Gene3D" id="3.30.200.20">
    <property type="entry name" value="Phosphorylase Kinase, domain 1"/>
    <property type="match status" value="1"/>
</dbReference>
<evidence type="ECO:0000256" key="1">
    <source>
        <dbReference type="ARBA" id="ARBA00022527"/>
    </source>
</evidence>
<dbReference type="PROSITE" id="PS50105">
    <property type="entry name" value="SAM_DOMAIN"/>
    <property type="match status" value="1"/>
</dbReference>
<keyword evidence="5 6" id="KW-0067">ATP-binding</keyword>
<dbReference type="PRINTS" id="PR00109">
    <property type="entry name" value="TYRKINASE"/>
</dbReference>
<gene>
    <name evidence="11" type="ORF">CAUJ_LOCUS1896</name>
</gene>
<accession>A0A8S1GQL5</accession>
<evidence type="ECO:0000259" key="9">
    <source>
        <dbReference type="PROSITE" id="PS50011"/>
    </source>
</evidence>
<keyword evidence="1" id="KW-0723">Serine/threonine-protein kinase</keyword>
<name>A0A8S1GQL5_9PELO</name>
<dbReference type="GO" id="GO:0005737">
    <property type="term" value="C:cytoplasm"/>
    <property type="evidence" value="ECO:0007669"/>
    <property type="project" value="TreeGrafter"/>
</dbReference>
<dbReference type="InterPro" id="IPR001660">
    <property type="entry name" value="SAM"/>
</dbReference>
<dbReference type="GO" id="GO:0006950">
    <property type="term" value="P:response to stress"/>
    <property type="evidence" value="ECO:0007669"/>
    <property type="project" value="UniProtKB-ARBA"/>
</dbReference>
<protein>
    <submittedName>
        <fullName evidence="11">Uncharacterized protein</fullName>
    </submittedName>
</protein>
<feature type="domain" description="Protein kinase" evidence="9">
    <location>
        <begin position="30"/>
        <end position="289"/>
    </location>
</feature>
<dbReference type="GO" id="GO:0005524">
    <property type="term" value="F:ATP binding"/>
    <property type="evidence" value="ECO:0007669"/>
    <property type="project" value="UniProtKB-UniRule"/>
</dbReference>
<evidence type="ECO:0000256" key="4">
    <source>
        <dbReference type="ARBA" id="ARBA00022777"/>
    </source>
</evidence>
<dbReference type="PANTHER" id="PTHR44329:SF288">
    <property type="entry name" value="MITOGEN-ACTIVATED PROTEIN KINASE KINASE KINASE 20"/>
    <property type="match status" value="1"/>
</dbReference>
<dbReference type="PANTHER" id="PTHR44329">
    <property type="entry name" value="SERINE/THREONINE-PROTEIN KINASE TNNI3K-RELATED"/>
    <property type="match status" value="1"/>
</dbReference>